<dbReference type="PANTHER" id="PTHR46797:SF1">
    <property type="entry name" value="METHYLPHOSPHONATE SYNTHASE"/>
    <property type="match status" value="1"/>
</dbReference>
<dbReference type="PANTHER" id="PTHR46797">
    <property type="entry name" value="HTH-TYPE TRANSCRIPTIONAL REGULATOR"/>
    <property type="match status" value="1"/>
</dbReference>
<evidence type="ECO:0000313" key="3">
    <source>
        <dbReference type="EMBL" id="QDV26714.1"/>
    </source>
</evidence>
<dbReference type="InterPro" id="IPR001387">
    <property type="entry name" value="Cro/C1-type_HTH"/>
</dbReference>
<dbReference type="InterPro" id="IPR010982">
    <property type="entry name" value="Lambda_DNA-bd_dom_sf"/>
</dbReference>
<dbReference type="EMBL" id="CP036298">
    <property type="protein sequence ID" value="QDV26714.1"/>
    <property type="molecule type" value="Genomic_DNA"/>
</dbReference>
<dbReference type="GO" id="GO:0003677">
    <property type="term" value="F:DNA binding"/>
    <property type="evidence" value="ECO:0007669"/>
    <property type="project" value="UniProtKB-KW"/>
</dbReference>
<reference evidence="3 4" key="1">
    <citation type="submission" date="2019-02" db="EMBL/GenBank/DDBJ databases">
        <title>Deep-cultivation of Planctomycetes and their phenomic and genomic characterization uncovers novel biology.</title>
        <authorList>
            <person name="Wiegand S."/>
            <person name="Jogler M."/>
            <person name="Boedeker C."/>
            <person name="Pinto D."/>
            <person name="Vollmers J."/>
            <person name="Rivas-Marin E."/>
            <person name="Kohn T."/>
            <person name="Peeters S.H."/>
            <person name="Heuer A."/>
            <person name="Rast P."/>
            <person name="Oberbeckmann S."/>
            <person name="Bunk B."/>
            <person name="Jeske O."/>
            <person name="Meyerdierks A."/>
            <person name="Storesund J.E."/>
            <person name="Kallscheuer N."/>
            <person name="Luecker S."/>
            <person name="Lage O.M."/>
            <person name="Pohl T."/>
            <person name="Merkel B.J."/>
            <person name="Hornburger P."/>
            <person name="Mueller R.-W."/>
            <person name="Bruemmer F."/>
            <person name="Labrenz M."/>
            <person name="Spormann A.M."/>
            <person name="Op den Camp H."/>
            <person name="Overmann J."/>
            <person name="Amann R."/>
            <person name="Jetten M.S.M."/>
            <person name="Mascher T."/>
            <person name="Medema M.H."/>
            <person name="Devos D.P."/>
            <person name="Kaster A.-K."/>
            <person name="Ovreas L."/>
            <person name="Rohde M."/>
            <person name="Galperin M.Y."/>
            <person name="Jogler C."/>
        </authorList>
    </citation>
    <scope>NUCLEOTIDE SEQUENCE [LARGE SCALE GENOMIC DNA]</scope>
    <source>
        <strain evidence="3 4">Q31a</strain>
    </source>
</reference>
<dbReference type="SUPFAM" id="SSF47413">
    <property type="entry name" value="lambda repressor-like DNA-binding domains"/>
    <property type="match status" value="1"/>
</dbReference>
<protein>
    <submittedName>
        <fullName evidence="3">HTH-type transcriptional regulator SinR</fullName>
    </submittedName>
</protein>
<evidence type="ECO:0000313" key="4">
    <source>
        <dbReference type="Proteomes" id="UP000318017"/>
    </source>
</evidence>
<keyword evidence="4" id="KW-1185">Reference proteome</keyword>
<dbReference type="Pfam" id="PF01381">
    <property type="entry name" value="HTH_3"/>
    <property type="match status" value="1"/>
</dbReference>
<dbReference type="Proteomes" id="UP000318017">
    <property type="component" value="Chromosome"/>
</dbReference>
<organism evidence="3 4">
    <name type="scientific">Aureliella helgolandensis</name>
    <dbReference type="NCBI Taxonomy" id="2527968"/>
    <lineage>
        <taxon>Bacteria</taxon>
        <taxon>Pseudomonadati</taxon>
        <taxon>Planctomycetota</taxon>
        <taxon>Planctomycetia</taxon>
        <taxon>Pirellulales</taxon>
        <taxon>Pirellulaceae</taxon>
        <taxon>Aureliella</taxon>
    </lineage>
</organism>
<dbReference type="InterPro" id="IPR050807">
    <property type="entry name" value="TransReg_Diox_bact_type"/>
</dbReference>
<dbReference type="PROSITE" id="PS50943">
    <property type="entry name" value="HTH_CROC1"/>
    <property type="match status" value="1"/>
</dbReference>
<name>A0A518GDM9_9BACT</name>
<proteinExistence type="predicted"/>
<dbReference type="GO" id="GO:0005829">
    <property type="term" value="C:cytosol"/>
    <property type="evidence" value="ECO:0007669"/>
    <property type="project" value="TreeGrafter"/>
</dbReference>
<dbReference type="AlphaFoldDB" id="A0A518GDM9"/>
<evidence type="ECO:0000259" key="2">
    <source>
        <dbReference type="PROSITE" id="PS50943"/>
    </source>
</evidence>
<keyword evidence="1" id="KW-0238">DNA-binding</keyword>
<dbReference type="GO" id="GO:0003700">
    <property type="term" value="F:DNA-binding transcription factor activity"/>
    <property type="evidence" value="ECO:0007669"/>
    <property type="project" value="TreeGrafter"/>
</dbReference>
<dbReference type="Gene3D" id="1.10.260.40">
    <property type="entry name" value="lambda repressor-like DNA-binding domains"/>
    <property type="match status" value="1"/>
</dbReference>
<sequence>MEKTEEHSDFCERVKARRQELGLTQVEMAERLGLTQSTYASIERGRYEPGLNQIYRVAAALETNIHELLPVAVKSEF</sequence>
<dbReference type="RefSeq" id="WP_197355558.1">
    <property type="nucleotide sequence ID" value="NZ_CP036298.1"/>
</dbReference>
<dbReference type="KEGG" id="ahel:Q31a_50930"/>
<evidence type="ECO:0000256" key="1">
    <source>
        <dbReference type="ARBA" id="ARBA00023125"/>
    </source>
</evidence>
<feature type="domain" description="HTH cro/C1-type" evidence="2">
    <location>
        <begin position="14"/>
        <end position="68"/>
    </location>
</feature>
<dbReference type="SMART" id="SM00530">
    <property type="entry name" value="HTH_XRE"/>
    <property type="match status" value="1"/>
</dbReference>
<gene>
    <name evidence="3" type="primary">sinR</name>
    <name evidence="3" type="ORF">Q31a_50930</name>
</gene>
<dbReference type="CDD" id="cd00093">
    <property type="entry name" value="HTH_XRE"/>
    <property type="match status" value="1"/>
</dbReference>
<accession>A0A518GDM9</accession>